<evidence type="ECO:0000313" key="2">
    <source>
        <dbReference type="Proteomes" id="UP000222531"/>
    </source>
</evidence>
<comment type="caution">
    <text evidence="1">The sequence shown here is derived from an EMBL/GenBank/DDBJ whole genome shotgun (WGS) entry which is preliminary data.</text>
</comment>
<dbReference type="EMBL" id="NHZO01000084">
    <property type="protein sequence ID" value="PHQ52376.1"/>
    <property type="molecule type" value="Genomic_DNA"/>
</dbReference>
<evidence type="ECO:0000313" key="1">
    <source>
        <dbReference type="EMBL" id="PHQ52376.1"/>
    </source>
</evidence>
<keyword evidence="2" id="KW-1185">Reference proteome</keyword>
<dbReference type="RefSeq" id="WP_099198465.1">
    <property type="nucleotide sequence ID" value="NZ_JBIRXA010000022.1"/>
</dbReference>
<dbReference type="Proteomes" id="UP000222531">
    <property type="component" value="Unassembled WGS sequence"/>
</dbReference>
<organism evidence="1 2">
    <name type="scientific">Streptomyces cinnamoneus</name>
    <name type="common">Streptoverticillium cinnamoneum</name>
    <dbReference type="NCBI Taxonomy" id="53446"/>
    <lineage>
        <taxon>Bacteria</taxon>
        <taxon>Bacillati</taxon>
        <taxon>Actinomycetota</taxon>
        <taxon>Actinomycetes</taxon>
        <taxon>Kitasatosporales</taxon>
        <taxon>Streptomycetaceae</taxon>
        <taxon>Streptomyces</taxon>
        <taxon>Streptomyces cinnamoneus group</taxon>
    </lineage>
</organism>
<sequence>MTSRFYGLATNPQQLVSGLQDHAIPAADAPTMIYLHATAVWLQGTRDWMVNSGQCQPAATRAAGRLR</sequence>
<dbReference type="AlphaFoldDB" id="A0A2G1XMD2"/>
<name>A0A2G1XMD2_STRCJ</name>
<accession>A0A2G1XMD2</accession>
<gene>
    <name evidence="1" type="ORF">BLA24_07970</name>
</gene>
<reference evidence="1 2" key="1">
    <citation type="journal article" date="2017" name="Biochemistry">
        <title>Identification of the Biosynthetic Pathway for the Antibiotic Bicyclomycin.</title>
        <authorList>
            <person name="Patteson J."/>
            <person name="Cai W."/>
            <person name="Johnson R.A."/>
            <person name="Santa Maria K."/>
            <person name="Li B."/>
        </authorList>
    </citation>
    <scope>NUCLEOTIDE SEQUENCE [LARGE SCALE GENOMIC DNA]</scope>
    <source>
        <strain evidence="1 2">ATCC 21532</strain>
    </source>
</reference>
<proteinExistence type="predicted"/>
<protein>
    <submittedName>
        <fullName evidence="1">Uncharacterized protein</fullName>
    </submittedName>
</protein>